<dbReference type="AlphaFoldDB" id="A0A6C0K7G9"/>
<keyword evidence="1" id="KW-0472">Membrane</keyword>
<dbReference type="EMBL" id="MN740813">
    <property type="protein sequence ID" value="QHU13101.1"/>
    <property type="molecule type" value="Genomic_DNA"/>
</dbReference>
<name>A0A6C0K7G9_9ZZZZ</name>
<reference evidence="2" key="1">
    <citation type="journal article" date="2020" name="Nature">
        <title>Giant virus diversity and host interactions through global metagenomics.</title>
        <authorList>
            <person name="Schulz F."/>
            <person name="Roux S."/>
            <person name="Paez-Espino D."/>
            <person name="Jungbluth S."/>
            <person name="Walsh D.A."/>
            <person name="Denef V.J."/>
            <person name="McMahon K.D."/>
            <person name="Konstantinidis K.T."/>
            <person name="Eloe-Fadrosh E.A."/>
            <person name="Kyrpides N.C."/>
            <person name="Woyke T."/>
        </authorList>
    </citation>
    <scope>NUCLEOTIDE SEQUENCE</scope>
    <source>
        <strain evidence="2">GVMAG-S-1101176-114</strain>
    </source>
</reference>
<organism evidence="2">
    <name type="scientific">viral metagenome</name>
    <dbReference type="NCBI Taxonomy" id="1070528"/>
    <lineage>
        <taxon>unclassified sequences</taxon>
        <taxon>metagenomes</taxon>
        <taxon>organismal metagenomes</taxon>
    </lineage>
</organism>
<keyword evidence="1" id="KW-1133">Transmembrane helix</keyword>
<feature type="transmembrane region" description="Helical" evidence="1">
    <location>
        <begin position="12"/>
        <end position="42"/>
    </location>
</feature>
<evidence type="ECO:0000256" key="1">
    <source>
        <dbReference type="SAM" id="Phobius"/>
    </source>
</evidence>
<protein>
    <recommendedName>
        <fullName evidence="3">CPW-WPC domain-containing protein</fullName>
    </recommendedName>
</protein>
<evidence type="ECO:0008006" key="3">
    <source>
        <dbReference type="Google" id="ProtNLM"/>
    </source>
</evidence>
<sequence length="113" mass="12447">MARQLGVIAMNGWISFLSVVGTDTLIILLTIGIFALVVYIYLKLKPTVFLEPRLHGQCPDRWIFRPDDRSGGSGGKCWPLYETSCAAFDPALYQGTLCDIAKSCGTTWKGLCN</sequence>
<proteinExistence type="predicted"/>
<accession>A0A6C0K7G9</accession>
<evidence type="ECO:0000313" key="2">
    <source>
        <dbReference type="EMBL" id="QHU13101.1"/>
    </source>
</evidence>
<keyword evidence="1" id="KW-0812">Transmembrane</keyword>